<name>G5Q7F5_SALMO</name>
<keyword evidence="3" id="KW-0540">Nuclease</keyword>
<sequence>MRRHKQNCPCIYLHYHLRKGSNPFFTFTGNGCDGYRKTPEVDYRLSNMNADDDKCEDHHTTLFAVVFCLIVKANMPLQAAIHTGQIRAELARKGTPVGPYDQMIAGHVRSRGLVVVTNNLREFERIPGIRIEDWC</sequence>
<keyword evidence="4" id="KW-0479">Metal-binding</keyword>
<dbReference type="Gene3D" id="3.40.50.1010">
    <property type="entry name" value="5'-nuclease"/>
    <property type="match status" value="1"/>
</dbReference>
<dbReference type="AlphaFoldDB" id="G5Q7F5"/>
<accession>G5Q7F5</accession>
<comment type="caution">
    <text evidence="8">The sequence shown here is derived from an EMBL/GenBank/DDBJ whole genome shotgun (WGS) entry which is preliminary data.</text>
</comment>
<dbReference type="PANTHER" id="PTHR33653:SF1">
    <property type="entry name" value="RIBONUCLEASE VAPC2"/>
    <property type="match status" value="1"/>
</dbReference>
<dbReference type="Proteomes" id="UP000003221">
    <property type="component" value="Unassembled WGS sequence"/>
</dbReference>
<evidence type="ECO:0000256" key="2">
    <source>
        <dbReference type="ARBA" id="ARBA00022649"/>
    </source>
</evidence>
<keyword evidence="6" id="KW-0460">Magnesium</keyword>
<proteinExistence type="inferred from homology"/>
<dbReference type="PATRIC" id="fig|913242.3.peg.3672"/>
<dbReference type="GO" id="GO:0016787">
    <property type="term" value="F:hydrolase activity"/>
    <property type="evidence" value="ECO:0007669"/>
    <property type="project" value="UniProtKB-KW"/>
</dbReference>
<dbReference type="PANTHER" id="PTHR33653">
    <property type="entry name" value="RIBONUCLEASE VAPC2"/>
    <property type="match status" value="1"/>
</dbReference>
<dbReference type="InterPro" id="IPR050556">
    <property type="entry name" value="Type_II_TA_system_RNase"/>
</dbReference>
<evidence type="ECO:0000256" key="3">
    <source>
        <dbReference type="ARBA" id="ARBA00022722"/>
    </source>
</evidence>
<evidence type="ECO:0000256" key="7">
    <source>
        <dbReference type="ARBA" id="ARBA00038093"/>
    </source>
</evidence>
<organism evidence="8 9">
    <name type="scientific">Salmonella enterica subsp. enterica serovar Montevideo str. S5-403</name>
    <dbReference type="NCBI Taxonomy" id="913242"/>
    <lineage>
        <taxon>Bacteria</taxon>
        <taxon>Pseudomonadati</taxon>
        <taxon>Pseudomonadota</taxon>
        <taxon>Gammaproteobacteria</taxon>
        <taxon>Enterobacterales</taxon>
        <taxon>Enterobacteriaceae</taxon>
        <taxon>Salmonella</taxon>
    </lineage>
</organism>
<dbReference type="SUPFAM" id="SSF88723">
    <property type="entry name" value="PIN domain-like"/>
    <property type="match status" value="1"/>
</dbReference>
<comment type="similarity">
    <text evidence="7">Belongs to the PINc/VapC protein family.</text>
</comment>
<gene>
    <name evidence="8" type="ORF">LTSEMON_4253</name>
</gene>
<keyword evidence="2" id="KW-1277">Toxin-antitoxin system</keyword>
<reference evidence="8 9" key="1">
    <citation type="journal article" date="2011" name="BMC Genomics">
        <title>Genome sequencing reveals diversification of virulence factor content and possible host adaptation in distinct subpopulations of Salmonella enterica.</title>
        <authorList>
            <person name="den Bakker H.C."/>
            <person name="Moreno Switt A.I."/>
            <person name="Govoni G."/>
            <person name="Cummings C.A."/>
            <person name="Ranieri M.L."/>
            <person name="Degoricija L."/>
            <person name="Hoelzer K."/>
            <person name="Rodriguez-Rivera L.D."/>
            <person name="Brown S."/>
            <person name="Bolchacova E."/>
            <person name="Furtado M.R."/>
            <person name="Wiedmann M."/>
        </authorList>
    </citation>
    <scope>NUCLEOTIDE SEQUENCE [LARGE SCALE GENOMIC DNA]</scope>
    <source>
        <strain evidence="8 9">S5-403</strain>
    </source>
</reference>
<evidence type="ECO:0000256" key="1">
    <source>
        <dbReference type="ARBA" id="ARBA00001946"/>
    </source>
</evidence>
<dbReference type="GO" id="GO:0046872">
    <property type="term" value="F:metal ion binding"/>
    <property type="evidence" value="ECO:0007669"/>
    <property type="project" value="UniProtKB-KW"/>
</dbReference>
<dbReference type="GO" id="GO:0004518">
    <property type="term" value="F:nuclease activity"/>
    <property type="evidence" value="ECO:0007669"/>
    <property type="project" value="UniProtKB-KW"/>
</dbReference>
<dbReference type="EMBL" id="AFCS01000975">
    <property type="protein sequence ID" value="EHC75415.1"/>
    <property type="molecule type" value="Genomic_DNA"/>
</dbReference>
<evidence type="ECO:0000313" key="9">
    <source>
        <dbReference type="Proteomes" id="UP000003221"/>
    </source>
</evidence>
<protein>
    <submittedName>
        <fullName evidence="8">VapC toxin protein</fullName>
    </submittedName>
</protein>
<evidence type="ECO:0000256" key="5">
    <source>
        <dbReference type="ARBA" id="ARBA00022801"/>
    </source>
</evidence>
<evidence type="ECO:0000256" key="4">
    <source>
        <dbReference type="ARBA" id="ARBA00022723"/>
    </source>
</evidence>
<evidence type="ECO:0000313" key="8">
    <source>
        <dbReference type="EMBL" id="EHC75415.1"/>
    </source>
</evidence>
<comment type="cofactor">
    <cofactor evidence="1">
        <name>Mg(2+)</name>
        <dbReference type="ChEBI" id="CHEBI:18420"/>
    </cofactor>
</comment>
<dbReference type="InterPro" id="IPR029060">
    <property type="entry name" value="PIN-like_dom_sf"/>
</dbReference>
<keyword evidence="5" id="KW-0378">Hydrolase</keyword>
<evidence type="ECO:0000256" key="6">
    <source>
        <dbReference type="ARBA" id="ARBA00022842"/>
    </source>
</evidence>